<keyword evidence="6" id="KW-1185">Reference proteome</keyword>
<feature type="compositionally biased region" description="Polar residues" evidence="3">
    <location>
        <begin position="84"/>
        <end position="97"/>
    </location>
</feature>
<dbReference type="Proteomes" id="UP000274131">
    <property type="component" value="Unassembled WGS sequence"/>
</dbReference>
<feature type="compositionally biased region" description="Acidic residues" evidence="3">
    <location>
        <begin position="10"/>
        <end position="20"/>
    </location>
</feature>
<gene>
    <name evidence="5" type="ORF">EVEC_LOCUS8974</name>
</gene>
<sequence>MSSHPPETFFEPEPDYDDNIVEVPEPDAHSLPTDLAPTSYHSNSYEHRHYDRPTSLTQPRHLSDSKKRISGSSTPDTFAESPVGQKSSPGNYSAPNTLNRAETRAMPENLMHRQQRNGNPYDAENSDFLDEYEYRIEKVPTMEQQRHSSRKDIKNYIRAVGGVPVLPPPLPKDRPMFPSSTPSIDITDNMAFKQHVRNHQRFDTLGSFRSCEQCAICKSYMNEVEKAQIASLEKRITPEEPEPLENFAEEVPQETAEISSMQVQALTDVVGRNQDEINAHWGEIFDVVARKSLFWKVRNSEGRTGWIPIQYIQIVQGHY</sequence>
<evidence type="ECO:0000313" key="5">
    <source>
        <dbReference type="EMBL" id="VDD94223.1"/>
    </source>
</evidence>
<dbReference type="OrthoDB" id="10255964at2759"/>
<dbReference type="InterPro" id="IPR001452">
    <property type="entry name" value="SH3_domain"/>
</dbReference>
<evidence type="ECO:0000256" key="1">
    <source>
        <dbReference type="ARBA" id="ARBA00022443"/>
    </source>
</evidence>
<feature type="region of interest" description="Disordered" evidence="3">
    <location>
        <begin position="1"/>
        <end position="97"/>
    </location>
</feature>
<dbReference type="SUPFAM" id="SSF50044">
    <property type="entry name" value="SH3-domain"/>
    <property type="match status" value="1"/>
</dbReference>
<dbReference type="InterPro" id="IPR036028">
    <property type="entry name" value="SH3-like_dom_sf"/>
</dbReference>
<dbReference type="Pfam" id="PF07653">
    <property type="entry name" value="SH3_2"/>
    <property type="match status" value="1"/>
</dbReference>
<dbReference type="Gene3D" id="2.30.30.40">
    <property type="entry name" value="SH3 Domains"/>
    <property type="match status" value="1"/>
</dbReference>
<accession>A0A0N4VFP0</accession>
<dbReference type="SMART" id="SM00326">
    <property type="entry name" value="SH3"/>
    <property type="match status" value="1"/>
</dbReference>
<organism evidence="7">
    <name type="scientific">Enterobius vermicularis</name>
    <name type="common">Human pinworm</name>
    <dbReference type="NCBI Taxonomy" id="51028"/>
    <lineage>
        <taxon>Eukaryota</taxon>
        <taxon>Metazoa</taxon>
        <taxon>Ecdysozoa</taxon>
        <taxon>Nematoda</taxon>
        <taxon>Chromadorea</taxon>
        <taxon>Rhabditida</taxon>
        <taxon>Spirurina</taxon>
        <taxon>Oxyuridomorpha</taxon>
        <taxon>Oxyuroidea</taxon>
        <taxon>Oxyuridae</taxon>
        <taxon>Enterobius</taxon>
    </lineage>
</organism>
<keyword evidence="1 2" id="KW-0728">SH3 domain</keyword>
<feature type="domain" description="SH3" evidence="4">
    <location>
        <begin position="258"/>
        <end position="317"/>
    </location>
</feature>
<evidence type="ECO:0000313" key="6">
    <source>
        <dbReference type="Proteomes" id="UP000274131"/>
    </source>
</evidence>
<protein>
    <submittedName>
        <fullName evidence="7">SH3 domain-containing protein</fullName>
    </submittedName>
</protein>
<evidence type="ECO:0000259" key="4">
    <source>
        <dbReference type="PROSITE" id="PS50002"/>
    </source>
</evidence>
<reference evidence="5 6" key="2">
    <citation type="submission" date="2018-10" db="EMBL/GenBank/DDBJ databases">
        <authorList>
            <consortium name="Pathogen Informatics"/>
        </authorList>
    </citation>
    <scope>NUCLEOTIDE SEQUENCE [LARGE SCALE GENOMIC DNA]</scope>
</reference>
<dbReference type="WBParaSite" id="EVEC_0000956601-mRNA-1">
    <property type="protein sequence ID" value="EVEC_0000956601-mRNA-1"/>
    <property type="gene ID" value="EVEC_0000956601"/>
</dbReference>
<evidence type="ECO:0000313" key="7">
    <source>
        <dbReference type="WBParaSite" id="EVEC_0000956601-mRNA-1"/>
    </source>
</evidence>
<name>A0A0N4VFP0_ENTVE</name>
<dbReference type="AlphaFoldDB" id="A0A0N4VFP0"/>
<proteinExistence type="predicted"/>
<dbReference type="PROSITE" id="PS50002">
    <property type="entry name" value="SH3"/>
    <property type="match status" value="1"/>
</dbReference>
<dbReference type="EMBL" id="UXUI01009726">
    <property type="protein sequence ID" value="VDD94223.1"/>
    <property type="molecule type" value="Genomic_DNA"/>
</dbReference>
<reference evidence="7" key="1">
    <citation type="submission" date="2016-04" db="UniProtKB">
        <authorList>
            <consortium name="WormBaseParasite"/>
        </authorList>
    </citation>
    <scope>IDENTIFICATION</scope>
</reference>
<evidence type="ECO:0000256" key="2">
    <source>
        <dbReference type="PROSITE-ProRule" id="PRU00192"/>
    </source>
</evidence>
<evidence type="ECO:0000256" key="3">
    <source>
        <dbReference type="SAM" id="MobiDB-lite"/>
    </source>
</evidence>